<dbReference type="GO" id="GO:0016301">
    <property type="term" value="F:kinase activity"/>
    <property type="evidence" value="ECO:0007669"/>
    <property type="project" value="UniProtKB-KW"/>
</dbReference>
<comment type="caution">
    <text evidence="2">The sequence shown here is derived from an EMBL/GenBank/DDBJ whole genome shotgun (WGS) entry which is preliminary data.</text>
</comment>
<dbReference type="Proteomes" id="UP000570361">
    <property type="component" value="Unassembled WGS sequence"/>
</dbReference>
<dbReference type="EMBL" id="JACHXK010000004">
    <property type="protein sequence ID" value="MBB3110279.1"/>
    <property type="molecule type" value="Genomic_DNA"/>
</dbReference>
<protein>
    <submittedName>
        <fullName evidence="2">Aminoglycoside phosphotransferase (APT) family kinase protein</fullName>
    </submittedName>
</protein>
<keyword evidence="3" id="KW-1185">Reference proteome</keyword>
<accession>A0A7W5FMR5</accession>
<dbReference type="PANTHER" id="PTHR21310:SF40">
    <property type="entry name" value="AMINOGLYCOSIDE PHOSPHOTRANSFERASE DOMAIN-CONTAINING PROTEIN-RELATED"/>
    <property type="match status" value="1"/>
</dbReference>
<dbReference type="Gene3D" id="3.90.1200.10">
    <property type="match status" value="1"/>
</dbReference>
<dbReference type="Pfam" id="PF01636">
    <property type="entry name" value="APH"/>
    <property type="match status" value="1"/>
</dbReference>
<dbReference type="InterPro" id="IPR011009">
    <property type="entry name" value="Kinase-like_dom_sf"/>
</dbReference>
<evidence type="ECO:0000313" key="3">
    <source>
        <dbReference type="Proteomes" id="UP000570361"/>
    </source>
</evidence>
<keyword evidence="2" id="KW-0808">Transferase</keyword>
<organism evidence="2 3">
    <name type="scientific">Paenibacillus phyllosphaerae</name>
    <dbReference type="NCBI Taxonomy" id="274593"/>
    <lineage>
        <taxon>Bacteria</taxon>
        <taxon>Bacillati</taxon>
        <taxon>Bacillota</taxon>
        <taxon>Bacilli</taxon>
        <taxon>Bacillales</taxon>
        <taxon>Paenibacillaceae</taxon>
        <taxon>Paenibacillus</taxon>
    </lineage>
</organism>
<feature type="domain" description="Aminoglycoside phosphotransferase" evidence="1">
    <location>
        <begin position="15"/>
        <end position="206"/>
    </location>
</feature>
<evidence type="ECO:0000313" key="2">
    <source>
        <dbReference type="EMBL" id="MBB3110279.1"/>
    </source>
</evidence>
<gene>
    <name evidence="2" type="ORF">FHS18_002346</name>
</gene>
<dbReference type="AlphaFoldDB" id="A0A7W5FMR5"/>
<dbReference type="SUPFAM" id="SSF56112">
    <property type="entry name" value="Protein kinase-like (PK-like)"/>
    <property type="match status" value="1"/>
</dbReference>
<name>A0A7W5FMR5_9BACL</name>
<sequence>MTIGELVGRGRTADVYAWGRHEVVKLFHVRHHAEEEARNIEAVMALGVRTPKMSRIIEHEDRAGIVMERVNGHTLLQQLMQASSAEEVLFCARIMAQVHAGLHQAETAHQPNLKQQLAGRIRYTPHLSEQQNQAVIDQLDTLEDARYLCHYDLHPDNILITTDGPVVIDWANALIGDRHADLARTSMLLTSHAEPPGVTESVNRQARLLFHQTYLDEYRKLCPIDEELLIGWRLPTLGARLVEVEGNELDEMLRLVSERLLKV</sequence>
<dbReference type="InterPro" id="IPR051678">
    <property type="entry name" value="AGP_Transferase"/>
</dbReference>
<dbReference type="PANTHER" id="PTHR21310">
    <property type="entry name" value="AMINOGLYCOSIDE PHOSPHOTRANSFERASE-RELATED-RELATED"/>
    <property type="match status" value="1"/>
</dbReference>
<dbReference type="InterPro" id="IPR002575">
    <property type="entry name" value="Aminoglycoside_PTrfase"/>
</dbReference>
<reference evidence="2 3" key="1">
    <citation type="submission" date="2020-08" db="EMBL/GenBank/DDBJ databases">
        <title>Genomic Encyclopedia of Type Strains, Phase III (KMG-III): the genomes of soil and plant-associated and newly described type strains.</title>
        <authorList>
            <person name="Whitman W."/>
        </authorList>
    </citation>
    <scope>NUCLEOTIDE SEQUENCE [LARGE SCALE GENOMIC DNA]</scope>
    <source>
        <strain evidence="2 3">CECT 5862</strain>
    </source>
</reference>
<evidence type="ECO:0000259" key="1">
    <source>
        <dbReference type="Pfam" id="PF01636"/>
    </source>
</evidence>
<keyword evidence="2" id="KW-0418">Kinase</keyword>
<proteinExistence type="predicted"/>
<dbReference type="RefSeq" id="WP_183600142.1">
    <property type="nucleotide sequence ID" value="NZ_JACHXK010000004.1"/>
</dbReference>